<dbReference type="Pfam" id="PF14027">
    <property type="entry name" value="Questin_oxidase"/>
    <property type="match status" value="1"/>
</dbReference>
<comment type="caution">
    <text evidence="4">The sequence shown here is derived from an EMBL/GenBank/DDBJ whole genome shotgun (WGS) entry which is preliminary data.</text>
</comment>
<evidence type="ECO:0000313" key="6">
    <source>
        <dbReference type="Proteomes" id="UP000662466"/>
    </source>
</evidence>
<evidence type="ECO:0000313" key="3">
    <source>
        <dbReference type="EMBL" id="KAF7116327.1"/>
    </source>
</evidence>
<organism evidence="4 6">
    <name type="scientific">Aspergillus hiratsukae</name>
    <dbReference type="NCBI Taxonomy" id="1194566"/>
    <lineage>
        <taxon>Eukaryota</taxon>
        <taxon>Fungi</taxon>
        <taxon>Dikarya</taxon>
        <taxon>Ascomycota</taxon>
        <taxon>Pezizomycotina</taxon>
        <taxon>Eurotiomycetes</taxon>
        <taxon>Eurotiomycetidae</taxon>
        <taxon>Eurotiales</taxon>
        <taxon>Aspergillaceae</taxon>
        <taxon>Aspergillus</taxon>
        <taxon>Aspergillus subgen. Fumigati</taxon>
    </lineage>
</organism>
<dbReference type="PANTHER" id="PTHR35870">
    <property type="entry name" value="PROTEIN, PUTATIVE (AFU_ORTHOLOGUE AFUA_5G03330)-RELATED"/>
    <property type="match status" value="1"/>
</dbReference>
<protein>
    <recommendedName>
        <fullName evidence="7">HypA-like protein</fullName>
    </recommendedName>
</protein>
<feature type="region of interest" description="Disordered" evidence="2">
    <location>
        <begin position="777"/>
        <end position="903"/>
    </location>
</feature>
<feature type="compositionally biased region" description="Low complexity" evidence="2">
    <location>
        <begin position="494"/>
        <end position="508"/>
    </location>
</feature>
<feature type="compositionally biased region" description="Basic and acidic residues" evidence="2">
    <location>
        <begin position="777"/>
        <end position="789"/>
    </location>
</feature>
<feature type="compositionally biased region" description="Basic and acidic residues" evidence="2">
    <location>
        <begin position="702"/>
        <end position="712"/>
    </location>
</feature>
<evidence type="ECO:0000313" key="5">
    <source>
        <dbReference type="Proteomes" id="UP000630445"/>
    </source>
</evidence>
<dbReference type="Proteomes" id="UP000662466">
    <property type="component" value="Unassembled WGS sequence"/>
</dbReference>
<dbReference type="EMBL" id="JACBAF010002249">
    <property type="protein sequence ID" value="KAF7161247.1"/>
    <property type="molecule type" value="Genomic_DNA"/>
</dbReference>
<dbReference type="InterPro" id="IPR025337">
    <property type="entry name" value="Questin_oxidase-like"/>
</dbReference>
<dbReference type="AlphaFoldDB" id="A0A8H6UNU1"/>
<feature type="compositionally biased region" description="Polar residues" evidence="2">
    <location>
        <begin position="880"/>
        <end position="896"/>
    </location>
</feature>
<keyword evidence="5" id="KW-1185">Reference proteome</keyword>
<proteinExistence type="predicted"/>
<feature type="compositionally biased region" description="Polar residues" evidence="2">
    <location>
        <begin position="803"/>
        <end position="838"/>
    </location>
</feature>
<evidence type="ECO:0008006" key="7">
    <source>
        <dbReference type="Google" id="ProtNLM"/>
    </source>
</evidence>
<evidence type="ECO:0000256" key="2">
    <source>
        <dbReference type="SAM" id="MobiDB-lite"/>
    </source>
</evidence>
<name>A0A8H6UNU1_9EURO</name>
<feature type="region of interest" description="Disordered" evidence="2">
    <location>
        <begin position="411"/>
        <end position="433"/>
    </location>
</feature>
<dbReference type="EMBL" id="JACBAD010002104">
    <property type="protein sequence ID" value="KAF7116327.1"/>
    <property type="molecule type" value="Genomic_DNA"/>
</dbReference>
<keyword evidence="1" id="KW-0560">Oxidoreductase</keyword>
<feature type="region of interest" description="Disordered" evidence="2">
    <location>
        <begin position="477"/>
        <end position="537"/>
    </location>
</feature>
<sequence>MATAKKIQLSTANTGIFSVELREDSARAASEVLQEDLEKHHMFFNESGFHNHTVHHILTIYALGATPDEIRAAYDRDKSYQRPVLPTTQSVVESLHDKTKFQQHLGKEKNFPNFLAFFQQEIEKKGVADVLNEYLFSGSECAETMLARLYGGLLHPLIHLGFGLEFDQPAIIAEGLAQTAVHGDWMGRLYLLPLEKAAGGIGNPGKKTMLQILNEIRADEKLAESAKWEDGQKIRDGVLKRAPDEMIKYAAQFSVSAEQMEEKLAEVLNIVAYFTGAAQRPPKQVKLDFFLMHCVTSSIFLSKIITLPYLDTRTKLRLLEWKGRADLAFYVSRRAPELLLDEVSTYKAANDWKTIFHVSSVHPQDDGHLSKLVRALANGEKVCRPFEARAEELGLLITGDMWLKIANIGEGDDITRTKNPPPSTESSHDRNPFVAFRRYADEQISSMLQSVMGLPSSISAPHSNQWAIFAEENNYREPNYRQRQTGDGKEGEYPSSSGTGPSGNTDNTGQDDKPPTMSRSPRSDDSWHSHHHGRSERPSDFFSLDSFFDSFFDRFWFDDHFSSRFFHPFHQPFFNMLNDDSATWPLAYLMFSPYSPLHLERQASYRAQKERGVFSSLMSSLKPTSERDPAEPQWREAFEDLLRLENGKPMLDREPGTIAKKESGTEWLKGLVQRGSLGNRWKYISGPDGQGWSGITLESIEPSDKDRSRTDESSTQQTRAEANWKDTESAPETELNVYDQFLADIEARERDFFKGVYESPLLRSLLEERRRLKDEMEPFKKEGASKDTDSWIDPVSDGDKSTVPETSPLSTSGASTASETRPTSSATEQQPYVISTRTTTERVRLSDGSIQTKTVKTKRFADGREETNESVEVMNPPPKSQGSIAGQESLENQQKKTGWFWRD</sequence>
<feature type="compositionally biased region" description="Basic and acidic residues" evidence="2">
    <location>
        <begin position="477"/>
        <end position="492"/>
    </location>
</feature>
<evidence type="ECO:0000313" key="4">
    <source>
        <dbReference type="EMBL" id="KAF7161247.1"/>
    </source>
</evidence>
<evidence type="ECO:0000256" key="1">
    <source>
        <dbReference type="ARBA" id="ARBA00023002"/>
    </source>
</evidence>
<reference evidence="4" key="1">
    <citation type="submission" date="2020-06" db="EMBL/GenBank/DDBJ databases">
        <title>Draft genome sequences of strains closely related to Aspergillus parafelis and Aspergillus hiratsukae.</title>
        <authorList>
            <person name="Dos Santos R.A.C."/>
            <person name="Rivero-Menendez O."/>
            <person name="Steenwyk J.L."/>
            <person name="Mead M.E."/>
            <person name="Goldman G.H."/>
            <person name="Alastruey-Izquierdo A."/>
            <person name="Rokas A."/>
        </authorList>
    </citation>
    <scope>NUCLEOTIDE SEQUENCE</scope>
    <source>
        <strain evidence="3">CNM-CM5793</strain>
        <strain evidence="4">CNM-CM6106</strain>
    </source>
</reference>
<dbReference type="PANTHER" id="PTHR35870:SF1">
    <property type="entry name" value="PROTEIN, PUTATIVE (AFU_ORTHOLOGUE AFUA_5G03330)-RELATED"/>
    <property type="match status" value="1"/>
</dbReference>
<dbReference type="OrthoDB" id="10004862at2759"/>
<dbReference type="Proteomes" id="UP000630445">
    <property type="component" value="Unassembled WGS sequence"/>
</dbReference>
<feature type="region of interest" description="Disordered" evidence="2">
    <location>
        <begin position="692"/>
        <end position="731"/>
    </location>
</feature>
<gene>
    <name evidence="3" type="ORF">CNMCM5793_004493</name>
    <name evidence="4" type="ORF">CNMCM6106_008582</name>
</gene>
<dbReference type="GO" id="GO:0016491">
    <property type="term" value="F:oxidoreductase activity"/>
    <property type="evidence" value="ECO:0007669"/>
    <property type="project" value="UniProtKB-KW"/>
</dbReference>
<accession>A0A8H6UNU1</accession>